<feature type="domain" description="LepB GAP" evidence="2">
    <location>
        <begin position="532"/>
        <end position="713"/>
    </location>
</feature>
<evidence type="ECO:0000256" key="1">
    <source>
        <dbReference type="SAM" id="Phobius"/>
    </source>
</evidence>
<accession>A0ABS8X5B1</accession>
<dbReference type="Pfam" id="PF18172">
    <property type="entry name" value="LepB_GAP_N"/>
    <property type="match status" value="1"/>
</dbReference>
<evidence type="ECO:0000313" key="4">
    <source>
        <dbReference type="EMBL" id="MCE3532034.1"/>
    </source>
</evidence>
<dbReference type="Gene3D" id="1.20.120.1700">
    <property type="match status" value="1"/>
</dbReference>
<dbReference type="RefSeq" id="WP_182351875.1">
    <property type="nucleotide sequence ID" value="NZ_JAJSPM010000005.1"/>
</dbReference>
<keyword evidence="5" id="KW-1185">Reference proteome</keyword>
<feature type="domain" description="LepB GAP" evidence="3">
    <location>
        <begin position="727"/>
        <end position="807"/>
    </location>
</feature>
<gene>
    <name evidence="4" type="ORF">LXO92_06570</name>
</gene>
<dbReference type="EMBL" id="JAJTND010000004">
    <property type="protein sequence ID" value="MCE3532034.1"/>
    <property type="molecule type" value="Genomic_DNA"/>
</dbReference>
<keyword evidence="1" id="KW-0812">Transmembrane</keyword>
<dbReference type="Proteomes" id="UP001320170">
    <property type="component" value="Unassembled WGS sequence"/>
</dbReference>
<proteinExistence type="predicted"/>
<comment type="caution">
    <text evidence="4">The sequence shown here is derived from an EMBL/GenBank/DDBJ whole genome shotgun (WGS) entry which is preliminary data.</text>
</comment>
<evidence type="ECO:0000259" key="2">
    <source>
        <dbReference type="Pfam" id="PF18172"/>
    </source>
</evidence>
<protein>
    <submittedName>
        <fullName evidence="4">LepB GTPase-activating domain-containing protein</fullName>
    </submittedName>
</protein>
<feature type="transmembrane region" description="Helical" evidence="1">
    <location>
        <begin position="1157"/>
        <end position="1179"/>
    </location>
</feature>
<keyword evidence="1" id="KW-0472">Membrane</keyword>
<evidence type="ECO:0000313" key="5">
    <source>
        <dbReference type="Proteomes" id="UP001320170"/>
    </source>
</evidence>
<keyword evidence="1" id="KW-1133">Transmembrane helix</keyword>
<evidence type="ECO:0000259" key="3">
    <source>
        <dbReference type="Pfam" id="PF18227"/>
    </source>
</evidence>
<dbReference type="Gene3D" id="1.25.40.830">
    <property type="match status" value="1"/>
</dbReference>
<reference evidence="4 5" key="1">
    <citation type="journal article" date="2024" name="Pathogens">
        <title>Characterization of a Novel Species of Legionella Isolated from a Healthcare Facility: Legionella resiliens sp. nov.</title>
        <authorList>
            <person name="Cristino S."/>
            <person name="Pascale M.R."/>
            <person name="Marino F."/>
            <person name="Derelitto C."/>
            <person name="Salaris S."/>
            <person name="Orsini M."/>
            <person name="Squarzoni S."/>
            <person name="Grottola A."/>
            <person name="Girolamini L."/>
        </authorList>
    </citation>
    <scope>NUCLEOTIDE SEQUENCE [LARGE SCALE GENOMIC DNA]</scope>
    <source>
        <strain evidence="4 5">8cVS16</strain>
    </source>
</reference>
<organism evidence="4 5">
    <name type="scientific">Legionella resiliens</name>
    <dbReference type="NCBI Taxonomy" id="2905958"/>
    <lineage>
        <taxon>Bacteria</taxon>
        <taxon>Pseudomonadati</taxon>
        <taxon>Pseudomonadota</taxon>
        <taxon>Gammaproteobacteria</taxon>
        <taxon>Legionellales</taxon>
        <taxon>Legionellaceae</taxon>
        <taxon>Legionella</taxon>
    </lineage>
</organism>
<dbReference type="Pfam" id="PF18227">
    <property type="entry name" value="LepB_GAP_C"/>
    <property type="match status" value="1"/>
</dbReference>
<dbReference type="InterPro" id="IPR040484">
    <property type="entry name" value="LepB_GAP_C"/>
</dbReference>
<sequence length="1224" mass="140217">MRDKKFEILSCSIDQDQVNVAQQWAKTFIYNSKDDHAVNMTQLLLACLACGDFGVHPYLSKSPELQAPSTHLSIVDYISHASRVILDYQELSEANKKELLDFFPAPGGDNKIFARSATHNVYRGGKGEVVEGKGFLLGVIGQLPEMIKSALDFGINIAMGGEGQKNFYGKKISTNGCSGHFYFHRNDKDNLLMLGLEQSAPAASPLAFVWGTEKYPEDVQQNHDQFGQGHSLTGASDTYTAAGSLYFSDPVYQAKLLSEKGVFPPDKYGAMRVKVTDTNWPKIKEFLEQLRALSDERFKEQLLGLLLTKPSTAKPAKKDDCKSYIALDFQSYLKRVYQVFISEEELDSESQLHFFTLQSNLLSTIKKLQQGQIESYEFFKEQIAEIIGIRNIPPEYRKAIIRIQELFELQLNIDPKLNQTHEELLLRNQYDDLQEESKVILEKLLEIQRYFQEHPPTKEQKELHAFLLQLDTQINELENPFASKDPVDLELSWVMCESPVPINTDSIEKLRQTIERAKALTKQNPLKDREGVSFPQVILGWQEKLLPLSQINLIDYTELNLSDLAKQFNEYVDFLAQQAEDLNLWGHEPSQTTNLLVKYSDKNPELAHGHAFIAQYRESTILRRLFTLNTLDLGTYRFKPYEGPNTQCREQLPESYWGKVSTLLTAGSDVIAMLRTLKNLQTLKASWEDMNRTATLLKEAVARFEKAREEVAKHPSNISEEEPRVAFESPFFYPISDEALNTMNGVQLATLCLEELNAKTPSILVKRITSNQELWQSMNAGLETEIADFKRRKDNVEHKIVVLRQIRSFWESVNQFKESAILQIKETQLLELERLSKECPSIFGAEEAIKEAQTEYALLQDFLLQLRDLANKVDKYAALQLLEQGYQKLAENEQEYYAPQLLRAREATCQFYFEKINASKTIDERKVYFKIFHQLFEKLRVESQEQFKDEHEVKQKEDSLYALQERLRTAILVTDKQQIFNNELFATTVQNFENIRDDLTSECAKKVHKQITRAKAIYETLLREKVIQEEGTSNAVDTLLNQLEPILDAIKEPLHSQLVKTALQDEVFKNALLKNAGIKKFTSALVQDLFTFKEFRDQKIALSAEKKYGSEYDQSINDFYAKTLDIRLSGLPLKKQGEKIIDVANAEFKQRHDGIRLVADIIMIVTVLGLLAGLGRLALNKNFFFSSYLGDIKTDREVELKDDWLVKELPEDESDARIIAAPAA</sequence>
<dbReference type="InterPro" id="IPR041585">
    <property type="entry name" value="LepB_GAP_N"/>
</dbReference>
<name>A0ABS8X5B1_9GAMM</name>